<dbReference type="GO" id="GO:0032543">
    <property type="term" value="P:mitochondrial translation"/>
    <property type="evidence" value="ECO:0007669"/>
    <property type="project" value="InterPro"/>
</dbReference>
<organism evidence="3 4">
    <name type="scientific">Beauveria bassiana</name>
    <name type="common">White muscardine disease fungus</name>
    <name type="synonym">Tritirachium shiotae</name>
    <dbReference type="NCBI Taxonomy" id="176275"/>
    <lineage>
        <taxon>Eukaryota</taxon>
        <taxon>Fungi</taxon>
        <taxon>Dikarya</taxon>
        <taxon>Ascomycota</taxon>
        <taxon>Pezizomycotina</taxon>
        <taxon>Sordariomycetes</taxon>
        <taxon>Hypocreomycetidae</taxon>
        <taxon>Hypocreales</taxon>
        <taxon>Cordycipitaceae</taxon>
        <taxon>Beauveria</taxon>
    </lineage>
</organism>
<dbReference type="PANTHER" id="PTHR13490:SF0">
    <property type="entry name" value="SMALL RIBOSOMAL SUBUNIT PROTEIN MS35"/>
    <property type="match status" value="1"/>
</dbReference>
<feature type="compositionally biased region" description="Low complexity" evidence="1">
    <location>
        <begin position="366"/>
        <end position="385"/>
    </location>
</feature>
<name>A0A2S7Y646_BEABA</name>
<dbReference type="OrthoDB" id="283424at2759"/>
<comment type="caution">
    <text evidence="3">The sequence shown here is derived from an EMBL/GenBank/DDBJ whole genome shotgun (WGS) entry which is preliminary data.</text>
</comment>
<gene>
    <name evidence="3" type="ORF">BB8028_0003g01720</name>
</gene>
<dbReference type="GO" id="GO:0003735">
    <property type="term" value="F:structural constituent of ribosome"/>
    <property type="evidence" value="ECO:0007669"/>
    <property type="project" value="InterPro"/>
</dbReference>
<feature type="region of interest" description="Disordered" evidence="1">
    <location>
        <begin position="363"/>
        <end position="385"/>
    </location>
</feature>
<dbReference type="Pfam" id="PF10213">
    <property type="entry name" value="MRP-S28"/>
    <property type="match status" value="1"/>
</dbReference>
<dbReference type="Proteomes" id="UP000237441">
    <property type="component" value="Unassembled WGS sequence"/>
</dbReference>
<reference evidence="3 4" key="1">
    <citation type="submission" date="2016-07" db="EMBL/GenBank/DDBJ databases">
        <title>Comparative genomics of the entomopathogenic fungus Beauveria bassiana.</title>
        <authorList>
            <person name="Valero Jimenez C.A."/>
            <person name="Zwaan B.J."/>
            <person name="Van Kan J.A."/>
            <person name="Takken W."/>
            <person name="Debets A.J."/>
            <person name="Schoustra S.E."/>
            <person name="Koenraadt C.J."/>
        </authorList>
    </citation>
    <scope>NUCLEOTIDE SEQUENCE [LARGE SCALE GENOMIC DNA]</scope>
    <source>
        <strain evidence="3 4">ARSEF 8028</strain>
    </source>
</reference>
<dbReference type="GO" id="GO:0005763">
    <property type="term" value="C:mitochondrial small ribosomal subunit"/>
    <property type="evidence" value="ECO:0007669"/>
    <property type="project" value="TreeGrafter"/>
</dbReference>
<protein>
    <recommendedName>
        <fullName evidence="2">Small ribosomal subunit protein mS35 mitochondrial conserved domain-containing protein</fullName>
    </recommendedName>
</protein>
<dbReference type="InterPro" id="IPR039848">
    <property type="entry name" value="Ribosomal_mS35_mt"/>
</dbReference>
<evidence type="ECO:0000259" key="2">
    <source>
        <dbReference type="Pfam" id="PF10213"/>
    </source>
</evidence>
<dbReference type="EMBL" id="JRHA01000003">
    <property type="protein sequence ID" value="PQK11547.1"/>
    <property type="molecule type" value="Genomic_DNA"/>
</dbReference>
<feature type="domain" description="Small ribosomal subunit protein mS35 mitochondrial conserved" evidence="2">
    <location>
        <begin position="190"/>
        <end position="315"/>
    </location>
</feature>
<dbReference type="InterPro" id="IPR019349">
    <property type="entry name" value="Ribosomal_mS35_mit"/>
</dbReference>
<evidence type="ECO:0000313" key="3">
    <source>
        <dbReference type="EMBL" id="PQK11547.1"/>
    </source>
</evidence>
<dbReference type="PANTHER" id="PTHR13490">
    <property type="entry name" value="MITOCHONDRIAL 28S RIBOSOMAL PROTEIN S28"/>
    <property type="match status" value="1"/>
</dbReference>
<proteinExistence type="predicted"/>
<evidence type="ECO:0000256" key="1">
    <source>
        <dbReference type="SAM" id="MobiDB-lite"/>
    </source>
</evidence>
<accession>A0A2S7Y646</accession>
<dbReference type="AlphaFoldDB" id="A0A2S7Y646"/>
<sequence>MASAPRVARLCAAACRRAVPQLAQHRVMTMAGPRAAVAFSTSTMRAAERTFDGDEGGESAPVELKELDKAFMDRATPEGLRQLDQLAKLNGHNSIEAYLDDKLRYTAGFSTQDKLLTDELVVEDSPAKPDYKAFWYDEDDPDTFFEEHDEFKEDDMMSMAHNKLKEIREMRQYTRLAVWEMPLLSKLAKPFELPKEDHVLRWRYTTYMGEAHPAESKVVVQFAPQDLGLTEVQTDKLRKLAGARLNPETDVIKMSSGRFEHQAQNKRYLQQLVGALVAEAKDPRDTFADVALDTRHHYRATKAAKKSKPKFPAAWRMTAKRRTELAELRAQAGRAEAQRLDEGRVVDGQQKIDGYLMQRLAEEQAKSAAKPVPVPAGRGPARARR</sequence>
<evidence type="ECO:0000313" key="4">
    <source>
        <dbReference type="Proteomes" id="UP000237441"/>
    </source>
</evidence>